<reference evidence="2 3" key="1">
    <citation type="submission" date="2016-03" db="EMBL/GenBank/DDBJ databases">
        <authorList>
            <person name="Ploux O."/>
        </authorList>
    </citation>
    <scope>NUCLEOTIDE SEQUENCE [LARGE SCALE GENOMIC DNA]</scope>
    <source>
        <strain evidence="2 3">URUG2</strain>
    </source>
</reference>
<feature type="region of interest" description="Disordered" evidence="1">
    <location>
        <begin position="134"/>
        <end position="167"/>
    </location>
</feature>
<feature type="compositionally biased region" description="Basic residues" evidence="1">
    <location>
        <begin position="216"/>
        <end position="226"/>
    </location>
</feature>
<accession>A0A2D3VN66</accession>
<evidence type="ECO:0000256" key="1">
    <source>
        <dbReference type="SAM" id="MobiDB-lite"/>
    </source>
</evidence>
<feature type="region of interest" description="Disordered" evidence="1">
    <location>
        <begin position="257"/>
        <end position="337"/>
    </location>
</feature>
<evidence type="ECO:0000313" key="3">
    <source>
        <dbReference type="Proteomes" id="UP000225277"/>
    </source>
</evidence>
<evidence type="ECO:0000313" key="2">
    <source>
        <dbReference type="EMBL" id="CZT23148.1"/>
    </source>
</evidence>
<dbReference type="EMBL" id="FJUY01000015">
    <property type="protein sequence ID" value="CZT23148.1"/>
    <property type="molecule type" value="Genomic_DNA"/>
</dbReference>
<feature type="region of interest" description="Disordered" evidence="1">
    <location>
        <begin position="186"/>
        <end position="235"/>
    </location>
</feature>
<dbReference type="RefSeq" id="XP_023629872.1">
    <property type="nucleotide sequence ID" value="XM_023774104.1"/>
</dbReference>
<dbReference type="GeneID" id="35603938"/>
<gene>
    <name evidence="2" type="ORF">RCC_08858</name>
</gene>
<name>A0A2D3VN66_9PEZI</name>
<organism evidence="2 3">
    <name type="scientific">Ramularia collo-cygni</name>
    <dbReference type="NCBI Taxonomy" id="112498"/>
    <lineage>
        <taxon>Eukaryota</taxon>
        <taxon>Fungi</taxon>
        <taxon>Dikarya</taxon>
        <taxon>Ascomycota</taxon>
        <taxon>Pezizomycotina</taxon>
        <taxon>Dothideomycetes</taxon>
        <taxon>Dothideomycetidae</taxon>
        <taxon>Mycosphaerellales</taxon>
        <taxon>Mycosphaerellaceae</taxon>
        <taxon>Ramularia</taxon>
    </lineage>
</organism>
<dbReference type="AlphaFoldDB" id="A0A2D3VN66"/>
<keyword evidence="3" id="KW-1185">Reference proteome</keyword>
<feature type="compositionally biased region" description="Basic and acidic residues" evidence="1">
    <location>
        <begin position="311"/>
        <end position="323"/>
    </location>
</feature>
<protein>
    <submittedName>
        <fullName evidence="2">Uncharacterized protein</fullName>
    </submittedName>
</protein>
<proteinExistence type="predicted"/>
<sequence>MEHSADETLMRTLAEQTSYTLVEEEDGGFSSDPEIIRPASQAQRKLPSFYKYLDGTHEQQQQGQEEVLRAEQMILDVSVTMQGSSSNVLDDNGLTLAAWAVRSARRGMAIERDRMYQLRVDLADEVPALRDVPDGELMTTEEEDLASSYEQSSDDVSTKMDDSKATAIHHNRSRLSSFLEANSEDMPAVPLSERPNMKGKPDALFVLQGPPSRGENKRRRKVKKQPRTASLTNPEVIFTHKTNGLCKFLFHAAKKLTMDEDAPPPSEKKSGKSKMPTNPVADETEATSQAAAGEEEGEEVTPAKKSVLTAEEAKEAEEERKFEASLPKKPLPKHTGKFVRLNAADEEAWAKDIAKRREEHRMMKVNRARHKVSWGVGS</sequence>
<dbReference type="Proteomes" id="UP000225277">
    <property type="component" value="Unassembled WGS sequence"/>
</dbReference>